<protein>
    <submittedName>
        <fullName evidence="2">Uncharacterized protein</fullName>
    </submittedName>
</protein>
<evidence type="ECO:0000313" key="2">
    <source>
        <dbReference type="EMBL" id="WXB09004.1"/>
    </source>
</evidence>
<feature type="region of interest" description="Disordered" evidence="1">
    <location>
        <begin position="88"/>
        <end position="131"/>
    </location>
</feature>
<evidence type="ECO:0000313" key="3">
    <source>
        <dbReference type="Proteomes" id="UP001374803"/>
    </source>
</evidence>
<accession>A0ABZ2LDN2</accession>
<name>A0ABZ2LDN2_9BACT</name>
<dbReference type="Proteomes" id="UP001374803">
    <property type="component" value="Chromosome"/>
</dbReference>
<gene>
    <name evidence="2" type="ORF">LVJ94_17445</name>
</gene>
<sequence>MNVIADICLSPHARETLLPLRPTPDQCLEQLVFSLEDAAFRLLEHENRAYIAGDFEEVVRFAKWRNEIRLAADALGMAPKGPGAIKPNRWDSLARSLGPDESGVQPIPTLEASAEPPEEFVLDRASGENLA</sequence>
<feature type="compositionally biased region" description="Basic and acidic residues" evidence="1">
    <location>
        <begin position="121"/>
        <end position="131"/>
    </location>
</feature>
<dbReference type="RefSeq" id="WP_394838678.1">
    <property type="nucleotide sequence ID" value="NZ_CP089929.1"/>
</dbReference>
<dbReference type="EMBL" id="CP089983">
    <property type="protein sequence ID" value="WXB09004.1"/>
    <property type="molecule type" value="Genomic_DNA"/>
</dbReference>
<organism evidence="2 3">
    <name type="scientific">Pendulispora rubella</name>
    <dbReference type="NCBI Taxonomy" id="2741070"/>
    <lineage>
        <taxon>Bacteria</taxon>
        <taxon>Pseudomonadati</taxon>
        <taxon>Myxococcota</taxon>
        <taxon>Myxococcia</taxon>
        <taxon>Myxococcales</taxon>
        <taxon>Sorangiineae</taxon>
        <taxon>Pendulisporaceae</taxon>
        <taxon>Pendulispora</taxon>
    </lineage>
</organism>
<keyword evidence="3" id="KW-1185">Reference proteome</keyword>
<reference evidence="2" key="1">
    <citation type="submission" date="2021-12" db="EMBL/GenBank/DDBJ databases">
        <title>Discovery of the Pendulisporaceae a myxobacterial family with distinct sporulation behavior and unique specialized metabolism.</title>
        <authorList>
            <person name="Garcia R."/>
            <person name="Popoff A."/>
            <person name="Bader C.D."/>
            <person name="Loehr J."/>
            <person name="Walesch S."/>
            <person name="Walt C."/>
            <person name="Boldt J."/>
            <person name="Bunk B."/>
            <person name="Haeckl F.J.F.P.J."/>
            <person name="Gunesch A.P."/>
            <person name="Birkelbach J."/>
            <person name="Nuebel U."/>
            <person name="Pietschmann T."/>
            <person name="Bach T."/>
            <person name="Mueller R."/>
        </authorList>
    </citation>
    <scope>NUCLEOTIDE SEQUENCE</scope>
    <source>
        <strain evidence="2">MSr11367</strain>
    </source>
</reference>
<proteinExistence type="predicted"/>
<evidence type="ECO:0000256" key="1">
    <source>
        <dbReference type="SAM" id="MobiDB-lite"/>
    </source>
</evidence>